<proteinExistence type="predicted"/>
<keyword evidence="3" id="KW-1185">Reference proteome</keyword>
<gene>
    <name evidence="2" type="ORF">Nepgr_015867</name>
</gene>
<feature type="region of interest" description="Disordered" evidence="1">
    <location>
        <begin position="1"/>
        <end position="105"/>
    </location>
</feature>
<organism evidence="2 3">
    <name type="scientific">Nepenthes gracilis</name>
    <name type="common">Slender pitcher plant</name>
    <dbReference type="NCBI Taxonomy" id="150966"/>
    <lineage>
        <taxon>Eukaryota</taxon>
        <taxon>Viridiplantae</taxon>
        <taxon>Streptophyta</taxon>
        <taxon>Embryophyta</taxon>
        <taxon>Tracheophyta</taxon>
        <taxon>Spermatophyta</taxon>
        <taxon>Magnoliopsida</taxon>
        <taxon>eudicotyledons</taxon>
        <taxon>Gunneridae</taxon>
        <taxon>Pentapetalae</taxon>
        <taxon>Caryophyllales</taxon>
        <taxon>Nepenthaceae</taxon>
        <taxon>Nepenthes</taxon>
    </lineage>
</organism>
<dbReference type="EMBL" id="BSYO01000013">
    <property type="protein sequence ID" value="GMH14026.1"/>
    <property type="molecule type" value="Genomic_DNA"/>
</dbReference>
<comment type="caution">
    <text evidence="2">The sequence shown here is derived from an EMBL/GenBank/DDBJ whole genome shotgun (WGS) entry which is preliminary data.</text>
</comment>
<reference evidence="2" key="1">
    <citation type="submission" date="2023-05" db="EMBL/GenBank/DDBJ databases">
        <title>Nepenthes gracilis genome sequencing.</title>
        <authorList>
            <person name="Fukushima K."/>
        </authorList>
    </citation>
    <scope>NUCLEOTIDE SEQUENCE</scope>
    <source>
        <strain evidence="2">SING2019-196</strain>
    </source>
</reference>
<name>A0AAD3XRP8_NEPGR</name>
<accession>A0AAD3XRP8</accession>
<evidence type="ECO:0000256" key="1">
    <source>
        <dbReference type="SAM" id="MobiDB-lite"/>
    </source>
</evidence>
<evidence type="ECO:0000313" key="3">
    <source>
        <dbReference type="Proteomes" id="UP001279734"/>
    </source>
</evidence>
<sequence>MAEGSTPAPAEAEPSSASSINNSHQFQSKQKREENHNKLTTGSASAIPGHQPPKPIQNSSKIITTQFQRLRTLHLRSAPFNSSHSESKAGREQLKLPRPSKRKPI</sequence>
<dbReference type="Proteomes" id="UP001279734">
    <property type="component" value="Unassembled WGS sequence"/>
</dbReference>
<feature type="compositionally biased region" description="Polar residues" evidence="1">
    <location>
        <begin position="56"/>
        <end position="69"/>
    </location>
</feature>
<protein>
    <submittedName>
        <fullName evidence="2">Uncharacterized protein</fullName>
    </submittedName>
</protein>
<feature type="compositionally biased region" description="Basic and acidic residues" evidence="1">
    <location>
        <begin position="85"/>
        <end position="95"/>
    </location>
</feature>
<dbReference type="AlphaFoldDB" id="A0AAD3XRP8"/>
<feature type="compositionally biased region" description="Low complexity" evidence="1">
    <location>
        <begin position="1"/>
        <end position="19"/>
    </location>
</feature>
<evidence type="ECO:0000313" key="2">
    <source>
        <dbReference type="EMBL" id="GMH14026.1"/>
    </source>
</evidence>